<evidence type="ECO:0000259" key="13">
    <source>
        <dbReference type="PROSITE" id="PS51194"/>
    </source>
</evidence>
<evidence type="ECO:0000256" key="4">
    <source>
        <dbReference type="ARBA" id="ARBA00022763"/>
    </source>
</evidence>
<dbReference type="InterPro" id="IPR000330">
    <property type="entry name" value="SNF2_N"/>
</dbReference>
<dbReference type="Pfam" id="PF00176">
    <property type="entry name" value="SNF2-rel_dom"/>
    <property type="match status" value="1"/>
</dbReference>
<dbReference type="Gene3D" id="3.40.50.300">
    <property type="entry name" value="P-loop containing nucleotide triphosphate hydrolases"/>
    <property type="match status" value="1"/>
</dbReference>
<dbReference type="GO" id="GO:0005634">
    <property type="term" value="C:nucleus"/>
    <property type="evidence" value="ECO:0007669"/>
    <property type="project" value="TreeGrafter"/>
</dbReference>
<keyword evidence="3" id="KW-0547">Nucleotide-binding</keyword>
<evidence type="ECO:0000313" key="14">
    <source>
        <dbReference type="EMBL" id="KAA8898533.1"/>
    </source>
</evidence>
<comment type="subcellular location">
    <subcellularLocation>
        <location evidence="1">Nucleus</location>
    </subcellularLocation>
</comment>
<dbReference type="PROSITE" id="PS51194">
    <property type="entry name" value="HELICASE_CTER"/>
    <property type="match status" value="1"/>
</dbReference>
<dbReference type="SUPFAM" id="SSF52540">
    <property type="entry name" value="P-loop containing nucleoside triphosphate hydrolases"/>
    <property type="match status" value="2"/>
</dbReference>
<dbReference type="OMA" id="NEFHQWW"/>
<reference evidence="14 15" key="1">
    <citation type="submission" date="2019-07" db="EMBL/GenBank/DDBJ databases">
        <title>Genome assembly of two rare yeast pathogens: Diutina rugosa and Trichomonascus ciferrii.</title>
        <authorList>
            <person name="Mixao V."/>
            <person name="Saus E."/>
            <person name="Hansen A."/>
            <person name="Lass-Flor C."/>
            <person name="Gabaldon T."/>
        </authorList>
    </citation>
    <scope>NUCLEOTIDE SEQUENCE [LARGE SCALE GENOMIC DNA]</scope>
    <source>
        <strain evidence="14 15">CBS 613</strain>
    </source>
</reference>
<comment type="caution">
    <text evidence="14">The sequence shown here is derived from an EMBL/GenBank/DDBJ whole genome shotgun (WGS) entry which is preliminary data.</text>
</comment>
<dbReference type="AlphaFoldDB" id="A0A642UGK3"/>
<dbReference type="PROSITE" id="PS51192">
    <property type="entry name" value="HELICASE_ATP_BIND_1"/>
    <property type="match status" value="1"/>
</dbReference>
<keyword evidence="5" id="KW-0378">Hydrolase</keyword>
<evidence type="ECO:0000256" key="9">
    <source>
        <dbReference type="ARBA" id="ARBA00023204"/>
    </source>
</evidence>
<proteinExistence type="inferred from homology"/>
<gene>
    <name evidence="14" type="ORF">DIURU_004653</name>
</gene>
<evidence type="ECO:0000256" key="8">
    <source>
        <dbReference type="ARBA" id="ARBA00023125"/>
    </source>
</evidence>
<feature type="region of interest" description="Disordered" evidence="11">
    <location>
        <begin position="126"/>
        <end position="229"/>
    </location>
</feature>
<dbReference type="InterPro" id="IPR058951">
    <property type="entry name" value="WHD_Rad26_CSB-like"/>
</dbReference>
<keyword evidence="15" id="KW-1185">Reference proteome</keyword>
<dbReference type="GO" id="GO:0005524">
    <property type="term" value="F:ATP binding"/>
    <property type="evidence" value="ECO:0007669"/>
    <property type="project" value="InterPro"/>
</dbReference>
<dbReference type="InterPro" id="IPR014001">
    <property type="entry name" value="Helicase_ATP-bd"/>
</dbReference>
<dbReference type="Proteomes" id="UP000449547">
    <property type="component" value="Unassembled WGS sequence"/>
</dbReference>
<dbReference type="EMBL" id="SWFT01000140">
    <property type="protein sequence ID" value="KAA8898533.1"/>
    <property type="molecule type" value="Genomic_DNA"/>
</dbReference>
<dbReference type="Pfam" id="PF25875">
    <property type="entry name" value="WHD_Rad26_CSB"/>
    <property type="match status" value="1"/>
</dbReference>
<dbReference type="RefSeq" id="XP_034010557.1">
    <property type="nucleotide sequence ID" value="XM_034157550.1"/>
</dbReference>
<dbReference type="GO" id="GO:0006283">
    <property type="term" value="P:transcription-coupled nucleotide-excision repair"/>
    <property type="evidence" value="ECO:0007669"/>
    <property type="project" value="TreeGrafter"/>
</dbReference>
<comment type="similarity">
    <text evidence="2">Belongs to the SNF2/RAD54 helicase family.</text>
</comment>
<keyword evidence="7" id="KW-0067">ATP-binding</keyword>
<dbReference type="VEuPathDB" id="FungiDB:DIURU_004653"/>
<dbReference type="InterPro" id="IPR038718">
    <property type="entry name" value="SNF2-like_sf"/>
</dbReference>
<keyword evidence="10" id="KW-0539">Nucleus</keyword>
<keyword evidence="6" id="KW-0347">Helicase</keyword>
<feature type="domain" description="Helicase ATP-binding" evidence="12">
    <location>
        <begin position="298"/>
        <end position="491"/>
    </location>
</feature>
<dbReference type="InterPro" id="IPR027417">
    <property type="entry name" value="P-loop_NTPase"/>
</dbReference>
<name>A0A642UGK3_DIURU</name>
<evidence type="ECO:0000256" key="7">
    <source>
        <dbReference type="ARBA" id="ARBA00022840"/>
    </source>
</evidence>
<dbReference type="GeneID" id="54783304"/>
<dbReference type="CDD" id="cd18000">
    <property type="entry name" value="DEXHc_ERCC6"/>
    <property type="match status" value="1"/>
</dbReference>
<evidence type="ECO:0008006" key="16">
    <source>
        <dbReference type="Google" id="ProtNLM"/>
    </source>
</evidence>
<evidence type="ECO:0000256" key="3">
    <source>
        <dbReference type="ARBA" id="ARBA00022741"/>
    </source>
</evidence>
<organism evidence="14 15">
    <name type="scientific">Diutina rugosa</name>
    <name type="common">Yeast</name>
    <name type="synonym">Candida rugosa</name>
    <dbReference type="NCBI Taxonomy" id="5481"/>
    <lineage>
        <taxon>Eukaryota</taxon>
        <taxon>Fungi</taxon>
        <taxon>Dikarya</taxon>
        <taxon>Ascomycota</taxon>
        <taxon>Saccharomycotina</taxon>
        <taxon>Pichiomycetes</taxon>
        <taxon>Debaryomycetaceae</taxon>
        <taxon>Diutina</taxon>
    </lineage>
</organism>
<dbReference type="FunFam" id="3.40.50.10810:FF:000094">
    <property type="entry name" value="DNA excision repair protein ERCC-6"/>
    <property type="match status" value="1"/>
</dbReference>
<keyword evidence="9" id="KW-0234">DNA repair</keyword>
<keyword evidence="8" id="KW-0238">DNA-binding</keyword>
<feature type="compositionally biased region" description="Low complexity" evidence="11">
    <location>
        <begin position="943"/>
        <end position="957"/>
    </location>
</feature>
<evidence type="ECO:0000256" key="11">
    <source>
        <dbReference type="SAM" id="MobiDB-lite"/>
    </source>
</evidence>
<dbReference type="Pfam" id="PF00271">
    <property type="entry name" value="Helicase_C"/>
    <property type="match status" value="1"/>
</dbReference>
<dbReference type="SMART" id="SM00487">
    <property type="entry name" value="DEXDc"/>
    <property type="match status" value="1"/>
</dbReference>
<evidence type="ECO:0000313" key="15">
    <source>
        <dbReference type="Proteomes" id="UP000449547"/>
    </source>
</evidence>
<feature type="region of interest" description="Disordered" evidence="11">
    <location>
        <begin position="898"/>
        <end position="970"/>
    </location>
</feature>
<dbReference type="OrthoDB" id="413460at2759"/>
<feature type="compositionally biased region" description="Acidic residues" evidence="11">
    <location>
        <begin position="193"/>
        <end position="210"/>
    </location>
</feature>
<evidence type="ECO:0000256" key="5">
    <source>
        <dbReference type="ARBA" id="ARBA00022801"/>
    </source>
</evidence>
<evidence type="ECO:0000256" key="10">
    <source>
        <dbReference type="ARBA" id="ARBA00023242"/>
    </source>
</evidence>
<dbReference type="SMART" id="SM00490">
    <property type="entry name" value="HELICc"/>
    <property type="match status" value="1"/>
</dbReference>
<protein>
    <recommendedName>
        <fullName evidence="16">DNA repair and recombination protein RAD26</fullName>
    </recommendedName>
</protein>
<dbReference type="Gene3D" id="3.40.50.10810">
    <property type="entry name" value="Tandem AAA-ATPase domain"/>
    <property type="match status" value="1"/>
</dbReference>
<dbReference type="GO" id="GO:0008094">
    <property type="term" value="F:ATP-dependent activity, acting on DNA"/>
    <property type="evidence" value="ECO:0007669"/>
    <property type="project" value="TreeGrafter"/>
</dbReference>
<dbReference type="GO" id="GO:0016787">
    <property type="term" value="F:hydrolase activity"/>
    <property type="evidence" value="ECO:0007669"/>
    <property type="project" value="UniProtKB-KW"/>
</dbReference>
<evidence type="ECO:0000259" key="12">
    <source>
        <dbReference type="PROSITE" id="PS51192"/>
    </source>
</evidence>
<evidence type="ECO:0000256" key="1">
    <source>
        <dbReference type="ARBA" id="ARBA00004123"/>
    </source>
</evidence>
<dbReference type="InterPro" id="IPR001650">
    <property type="entry name" value="Helicase_C-like"/>
</dbReference>
<dbReference type="CDD" id="cd18793">
    <property type="entry name" value="SF2_C_SNF"/>
    <property type="match status" value="1"/>
</dbReference>
<dbReference type="InterPro" id="IPR049730">
    <property type="entry name" value="SNF2/RAD54-like_C"/>
</dbReference>
<feature type="region of interest" description="Disordered" evidence="11">
    <location>
        <begin position="24"/>
        <end position="51"/>
    </location>
</feature>
<evidence type="ECO:0000256" key="6">
    <source>
        <dbReference type="ARBA" id="ARBA00022806"/>
    </source>
</evidence>
<feature type="domain" description="Helicase C-terminal" evidence="13">
    <location>
        <begin position="627"/>
        <end position="792"/>
    </location>
</feature>
<dbReference type="PANTHER" id="PTHR45629:SF7">
    <property type="entry name" value="DNA EXCISION REPAIR PROTEIN ERCC-6-RELATED"/>
    <property type="match status" value="1"/>
</dbReference>
<dbReference type="InterPro" id="IPR050496">
    <property type="entry name" value="SNF2_RAD54_helicase_repair"/>
</dbReference>
<dbReference type="PANTHER" id="PTHR45629">
    <property type="entry name" value="SNF2/RAD54 FAMILY MEMBER"/>
    <property type="match status" value="1"/>
</dbReference>
<keyword evidence="4" id="KW-0227">DNA damage</keyword>
<feature type="compositionally biased region" description="Basic and acidic residues" evidence="11">
    <location>
        <begin position="211"/>
        <end position="229"/>
    </location>
</feature>
<sequence>MDAIDDLVLVDQDELAKSIETKAEAALERRSRETEQKRLDKARAASAKARSKLLSLERQLPRAKISARRSLATKIDDARKELEAREQDIRDIERRIDGDDEGETEHDYLVRTGKITAFGTSQGFVGGETTETKSHQQLHEPGINQTVDKRVEAQEEVEEEKQEEIPIKQEDNDIVEVSDDSGSAYESDGAPSEPEDEEEYAVVVNDELDEVREPSETPEPSTERNVDDGDMERYRLRLDHWETTRRALRVNPTTTPEDEPYLPHPTVEDAVLDNTFRLPGDIHPSLFDYQKTCVQWLWELYNQKTGGILGDEMGLGKTVQVISFLAGLHHSKILQKPILVVVPATVLAQWCNEFHRWWPPFRVVLLHAIGSGITKKKLSEEDELEAFVNGQSLEKETTNAGDLVKSVFNDQGGSGVIITTYLGLRIYRRHLLGRQWGYAVLDEGHKIRNPNSMVSLSAKQIRTHNRLILSGTPIQNNLTELWSLFDFVYPGRLGTLPVFQQQFAVPINMGGYANATNVQVQAGYKCAVVLREMINPYLLRRVKADVARDLPQKKEMVVFVKLTPQQRQLYSQFLGSEDLSSIMRGRRNVLYGVDILRKVCNHPDLVHQDQKRPKDYGAVSRSGKMTLLASLLPQWQRQGHKTLLFCQTRQMLDILETQVQGLTRDDGSHFGYLRMDGNTPIGVRQQLVDEFNTSSELDVFLLTTKVGGLGVNLTGADRVIIFDPDWNPSTDVQARERAWRLGQTRDIVIYRLMTAGTIEEKIYHRQIFKTFLTNKILTDPKQKRLFKMNDLHDLFTLGDDDEKGTETADMFKLRENQYAGTKSRSSKRLDRDQDVDDDVLEVAGVAKMDNYEDGTAQDPENSEFFNLGVHSTLQHDDAVRPHEETSLAEHEANKVAQQAVAALKKSAREARQNKVGTPTWTGKFGALKGQFGKAKSTAPGKRSASPESQSSASVLASLKRHKSTDADGDDVVENPVLAKMVAYLRTQPNQFAPSKAVLDAAEVPLTSQQEMLNVRSMLRAVAHWDAAEKGWRLKAQFAE</sequence>
<feature type="compositionally biased region" description="Basic and acidic residues" evidence="11">
    <location>
        <begin position="24"/>
        <end position="43"/>
    </location>
</feature>
<evidence type="ECO:0000256" key="2">
    <source>
        <dbReference type="ARBA" id="ARBA00007025"/>
    </source>
</evidence>
<accession>A0A642UGK3</accession>